<dbReference type="SUPFAM" id="SSF102588">
    <property type="entry name" value="LmbE-like"/>
    <property type="match status" value="1"/>
</dbReference>
<dbReference type="InterPro" id="IPR003737">
    <property type="entry name" value="GlcNAc_PI_deacetylase-related"/>
</dbReference>
<evidence type="ECO:0000313" key="1">
    <source>
        <dbReference type="EMBL" id="BBF70916.1"/>
    </source>
</evidence>
<evidence type="ECO:0000313" key="2">
    <source>
        <dbReference type="Proteomes" id="UP001059971"/>
    </source>
</evidence>
<dbReference type="PANTHER" id="PTHR12993:SF11">
    <property type="entry name" value="N-ACETYLGLUCOSAMINYL-PHOSPHATIDYLINOSITOL DE-N-ACETYLASE"/>
    <property type="match status" value="1"/>
</dbReference>
<gene>
    <name evidence="1" type="ORF">SBA_ch1_31160</name>
</gene>
<organism evidence="1 2">
    <name type="scientific">Sphingomonas bisphenolicum</name>
    <dbReference type="NCBI Taxonomy" id="296544"/>
    <lineage>
        <taxon>Bacteria</taxon>
        <taxon>Pseudomonadati</taxon>
        <taxon>Pseudomonadota</taxon>
        <taxon>Alphaproteobacteria</taxon>
        <taxon>Sphingomonadales</taxon>
        <taxon>Sphingomonadaceae</taxon>
        <taxon>Sphingomonas</taxon>
    </lineage>
</organism>
<dbReference type="EMBL" id="AP018817">
    <property type="protein sequence ID" value="BBF70916.1"/>
    <property type="molecule type" value="Genomic_DNA"/>
</dbReference>
<proteinExistence type="predicted"/>
<accession>A0ABM7G816</accession>
<keyword evidence="2" id="KW-1185">Reference proteome</keyword>
<dbReference type="InterPro" id="IPR024078">
    <property type="entry name" value="LmbE-like_dom_sf"/>
</dbReference>
<dbReference type="Pfam" id="PF02585">
    <property type="entry name" value="PIG-L"/>
    <property type="match status" value="1"/>
</dbReference>
<name>A0ABM7G816_9SPHN</name>
<protein>
    <recommendedName>
        <fullName evidence="3">LmbE family protein</fullName>
    </recommendedName>
</protein>
<dbReference type="Gene3D" id="3.40.50.10320">
    <property type="entry name" value="LmbE-like"/>
    <property type="match status" value="1"/>
</dbReference>
<sequence>MVRIARQPLRWLVLAPHPDDETLGAGALIAQTAKARLFAGLVYLTDGSGSHADLSVALVHRRKREGAAALQRLTGTRAQPPIHLGWKDAAPAQPGSREFDRAARALAAICRRRRVDALAVTALHEPHCDHEAAARLAYAVRDIVGRPLLIAEYLVWAEAPAAPACLAIRTAPMLIGQRRHALDAHRSQLTAAHGPGFRLPSERRRMPASDVLYLRRSM</sequence>
<evidence type="ECO:0008006" key="3">
    <source>
        <dbReference type="Google" id="ProtNLM"/>
    </source>
</evidence>
<dbReference type="Proteomes" id="UP001059971">
    <property type="component" value="Chromosome 1"/>
</dbReference>
<reference evidence="1" key="1">
    <citation type="submission" date="2018-07" db="EMBL/GenBank/DDBJ databases">
        <title>Complete genome sequence of Sphingomonas bisphenolicum strain AO1, a bisphenol A degradative bacterium isolated from Japanese farm field.</title>
        <authorList>
            <person name="Murakami M."/>
            <person name="Koh M."/>
            <person name="Koba S."/>
            <person name="Matsumura Y."/>
        </authorList>
    </citation>
    <scope>NUCLEOTIDE SEQUENCE</scope>
    <source>
        <strain evidence="1">AO1</strain>
    </source>
</reference>
<dbReference type="PANTHER" id="PTHR12993">
    <property type="entry name" value="N-ACETYLGLUCOSAMINYL-PHOSPHATIDYLINOSITOL DE-N-ACETYLASE-RELATED"/>
    <property type="match status" value="1"/>
</dbReference>
<dbReference type="RefSeq" id="WP_261935103.1">
    <property type="nucleotide sequence ID" value="NZ_AP018817.1"/>
</dbReference>